<proteinExistence type="inferred from homology"/>
<dbReference type="PANTHER" id="PTHR13003">
    <property type="entry name" value="NUP107-RELATED"/>
    <property type="match status" value="1"/>
</dbReference>
<keyword evidence="9" id="KW-0653">Protein transport</keyword>
<keyword evidence="13 18" id="KW-0472">Membrane</keyword>
<keyword evidence="5" id="KW-0488">Methylation</keyword>
<keyword evidence="11 18" id="KW-0811">Translocation</keyword>
<evidence type="ECO:0000256" key="12">
    <source>
        <dbReference type="ARBA" id="ARBA00023132"/>
    </source>
</evidence>
<keyword evidence="14 18" id="KW-0539">Nucleus</keyword>
<dbReference type="InterPro" id="IPR007252">
    <property type="entry name" value="Nup84/Nup107"/>
</dbReference>
<feature type="compositionally biased region" description="Polar residues" evidence="19">
    <location>
        <begin position="77"/>
        <end position="88"/>
    </location>
</feature>
<sequence length="941" mass="108512">MDTSDFSISLDQRPRMMKLEAELEGESPMVRGQEQSKTFRNRAANINIRRSLQLLDESVASPAALTRRTPRRGGALQHSSYTPISSGSKYDVSGLLGPTPRKTPSKEQSFNQMDSMMFTGKSYLEDVTEEVTTTNVGLLLEEDPGISACKGLFEDFQKCMKANVSESQSFDLIKEYENACGDHAVLLQKLMKRATRNEPRFQKTFEMLDLIEHEKNTWQLVHSLLKDQLEVELMMDLPHEEMDINQDGQSLSRKSDKKIVSDFFEQNSEIRQSQLIVDWLESCALEKVQRFRDNIKFFSDRAVGWENTLHKLQTRESGTMFGGTDRPLVDEIDPDAAVRQKKMVDDLDKEDESRLLQTLFVYIRAGQLQQAQDICREHGQAWRAATLEGWKLYHDPNFEALDDGQACSVEGNPNRDIWRNVCWNMAKEPSYDPFEKAIYGVLSGNLHAVLPVCKDWLDYLWAHYKVLVDVRMEQELRTHKLSGRQLVSMPAEFWDQSSDAESVFRRLEAYDEISKEGLHWYHILQKWIILGDTERLIEVMAGWVRDDHLKVPQHLLRFMAHLVLFLRTTQRQIRGDLCSVILEAYVEDLIQGSHKDLVAHYVATLPSDAQVIWYARFLEGVEEKGERQACLDLAGEAQLDIPQITKLVVENIRSHSAVNFSQNIDQEIDTTITQEDRKKIDAIDWLVFDQSQRSEAMRQANAVMRSFIAIKKLHAAKEVFHKLPADSIDVIVKTWQYQTGSADLPPEEANSVREYLCHRAYLNAMDSFNDLFNQYHHTKPTKPTLAEAASFTEKVAHEQHMKRYQQELDRWRHHLDIQTKTTKGMIYNVLLFADGGWMVDQKQVVSPDTNREHQMGLLRQLVLPGLCFLLHKILHTSGHYDECLKIADLVASEQHGLYKVFRKDELQQLLRLLRDSSLSNLNKNLDPLGYPSQMDQQPVNL</sequence>
<evidence type="ECO:0000256" key="10">
    <source>
        <dbReference type="ARBA" id="ARBA00022990"/>
    </source>
</evidence>
<evidence type="ECO:0000256" key="19">
    <source>
        <dbReference type="SAM" id="MobiDB-lite"/>
    </source>
</evidence>
<comment type="subcellular location">
    <subcellularLocation>
        <location evidence="1">Chromosome</location>
        <location evidence="1">Centromere</location>
        <location evidence="1">Kinetochore</location>
    </subcellularLocation>
    <subcellularLocation>
        <location evidence="18">Nucleus</location>
        <location evidence="18">Nuclear pore complex</location>
    </subcellularLocation>
    <subcellularLocation>
        <location evidence="18">Nucleus membrane</location>
    </subcellularLocation>
</comment>
<reference evidence="20 21" key="1">
    <citation type="journal article" date="2017" name="Nat. Ecol. Evol.">
        <title>Scallop genome provides insights into evolution of bilaterian karyotype and development.</title>
        <authorList>
            <person name="Wang S."/>
            <person name="Zhang J."/>
            <person name="Jiao W."/>
            <person name="Li J."/>
            <person name="Xun X."/>
            <person name="Sun Y."/>
            <person name="Guo X."/>
            <person name="Huan P."/>
            <person name="Dong B."/>
            <person name="Zhang L."/>
            <person name="Hu X."/>
            <person name="Sun X."/>
            <person name="Wang J."/>
            <person name="Zhao C."/>
            <person name="Wang Y."/>
            <person name="Wang D."/>
            <person name="Huang X."/>
            <person name="Wang R."/>
            <person name="Lv J."/>
            <person name="Li Y."/>
            <person name="Zhang Z."/>
            <person name="Liu B."/>
            <person name="Lu W."/>
            <person name="Hui Y."/>
            <person name="Liang J."/>
            <person name="Zhou Z."/>
            <person name="Hou R."/>
            <person name="Li X."/>
            <person name="Liu Y."/>
            <person name="Li H."/>
            <person name="Ning X."/>
            <person name="Lin Y."/>
            <person name="Zhao L."/>
            <person name="Xing Q."/>
            <person name="Dou J."/>
            <person name="Li Y."/>
            <person name="Mao J."/>
            <person name="Guo H."/>
            <person name="Dou H."/>
            <person name="Li T."/>
            <person name="Mu C."/>
            <person name="Jiang W."/>
            <person name="Fu Q."/>
            <person name="Fu X."/>
            <person name="Miao Y."/>
            <person name="Liu J."/>
            <person name="Yu Q."/>
            <person name="Li R."/>
            <person name="Liao H."/>
            <person name="Li X."/>
            <person name="Kong Y."/>
            <person name="Jiang Z."/>
            <person name="Chourrout D."/>
            <person name="Li R."/>
            <person name="Bao Z."/>
        </authorList>
    </citation>
    <scope>NUCLEOTIDE SEQUENCE [LARGE SCALE GENOMIC DNA]</scope>
    <source>
        <strain evidence="20 21">PY_sf001</strain>
    </source>
</reference>
<dbReference type="EMBL" id="NEDP02005567">
    <property type="protein sequence ID" value="OWF38444.1"/>
    <property type="molecule type" value="Genomic_DNA"/>
</dbReference>
<dbReference type="OrthoDB" id="3098at2759"/>
<dbReference type="FunFam" id="1.20.190.50:FF:000001">
    <property type="entry name" value="Nuclear pore complex protein"/>
    <property type="match status" value="1"/>
</dbReference>
<feature type="region of interest" description="Disordered" evidence="19">
    <location>
        <begin position="63"/>
        <end position="110"/>
    </location>
</feature>
<keyword evidence="10" id="KW-0007">Acetylation</keyword>
<evidence type="ECO:0000256" key="1">
    <source>
        <dbReference type="ARBA" id="ARBA00004629"/>
    </source>
</evidence>
<keyword evidence="3 18" id="KW-0813">Transport</keyword>
<dbReference type="GO" id="GO:0031965">
    <property type="term" value="C:nuclear membrane"/>
    <property type="evidence" value="ECO:0007669"/>
    <property type="project" value="UniProtKB-SubCell"/>
</dbReference>
<evidence type="ECO:0000256" key="18">
    <source>
        <dbReference type="RuleBase" id="RU365072"/>
    </source>
</evidence>
<dbReference type="STRING" id="6573.A0A210PPR5"/>
<dbReference type="GO" id="GO:0031080">
    <property type="term" value="C:nuclear pore outer ring"/>
    <property type="evidence" value="ECO:0007669"/>
    <property type="project" value="TreeGrafter"/>
</dbReference>
<keyword evidence="4" id="KW-0158">Chromosome</keyword>
<dbReference type="PANTHER" id="PTHR13003:SF2">
    <property type="entry name" value="NUCLEAR PORE COMPLEX PROTEIN NUP107"/>
    <property type="match status" value="1"/>
</dbReference>
<dbReference type="GO" id="GO:0017056">
    <property type="term" value="F:structural constituent of nuclear pore"/>
    <property type="evidence" value="ECO:0007669"/>
    <property type="project" value="UniProtKB-UniRule"/>
</dbReference>
<dbReference type="GO" id="GO:0006606">
    <property type="term" value="P:protein import into nucleus"/>
    <property type="evidence" value="ECO:0007669"/>
    <property type="project" value="TreeGrafter"/>
</dbReference>
<keyword evidence="12 18" id="KW-0906">Nuclear pore complex</keyword>
<organism evidence="20 21">
    <name type="scientific">Mizuhopecten yessoensis</name>
    <name type="common">Japanese scallop</name>
    <name type="synonym">Patinopecten yessoensis</name>
    <dbReference type="NCBI Taxonomy" id="6573"/>
    <lineage>
        <taxon>Eukaryota</taxon>
        <taxon>Metazoa</taxon>
        <taxon>Spiralia</taxon>
        <taxon>Lophotrochozoa</taxon>
        <taxon>Mollusca</taxon>
        <taxon>Bivalvia</taxon>
        <taxon>Autobranchia</taxon>
        <taxon>Pteriomorphia</taxon>
        <taxon>Pectinida</taxon>
        <taxon>Pectinoidea</taxon>
        <taxon>Pectinidae</taxon>
        <taxon>Mizuhopecten</taxon>
    </lineage>
</organism>
<keyword evidence="21" id="KW-1185">Reference proteome</keyword>
<comment type="caution">
    <text evidence="20">The sequence shown here is derived from an EMBL/GenBank/DDBJ whole genome shotgun (WGS) entry which is preliminary data.</text>
</comment>
<evidence type="ECO:0000313" key="21">
    <source>
        <dbReference type="Proteomes" id="UP000242188"/>
    </source>
</evidence>
<comment type="subunit">
    <text evidence="17">Part of the nuclear pore complex (NPC). Forms part of the Nup160 subcomplex in the nuclear pore which is composed of NUP160, NUP133, NUP107 and Nup96; this complex plays a role in RNA export and in tethering Nup98 and NUP153 to the nucleus. Does not interact with TPR. Interacts with ZNF106.</text>
</comment>
<evidence type="ECO:0000256" key="16">
    <source>
        <dbReference type="ARBA" id="ARBA00056880"/>
    </source>
</evidence>
<evidence type="ECO:0000256" key="5">
    <source>
        <dbReference type="ARBA" id="ARBA00022481"/>
    </source>
</evidence>
<dbReference type="GO" id="GO:0006406">
    <property type="term" value="P:mRNA export from nucleus"/>
    <property type="evidence" value="ECO:0007669"/>
    <property type="project" value="TreeGrafter"/>
</dbReference>
<evidence type="ECO:0000256" key="8">
    <source>
        <dbReference type="ARBA" id="ARBA00022838"/>
    </source>
</evidence>
<evidence type="ECO:0000256" key="3">
    <source>
        <dbReference type="ARBA" id="ARBA00022448"/>
    </source>
</evidence>
<evidence type="ECO:0000256" key="9">
    <source>
        <dbReference type="ARBA" id="ARBA00022927"/>
    </source>
</evidence>
<evidence type="ECO:0000256" key="14">
    <source>
        <dbReference type="ARBA" id="ARBA00023242"/>
    </source>
</evidence>
<gene>
    <name evidence="20" type="ORF">KP79_PYT17769</name>
</gene>
<evidence type="ECO:0000256" key="6">
    <source>
        <dbReference type="ARBA" id="ARBA00022553"/>
    </source>
</evidence>
<dbReference type="Gene3D" id="1.10.3450.20">
    <property type="match status" value="1"/>
</dbReference>
<dbReference type="AlphaFoldDB" id="A0A210PPR5"/>
<evidence type="ECO:0000256" key="11">
    <source>
        <dbReference type="ARBA" id="ARBA00023010"/>
    </source>
</evidence>
<evidence type="ECO:0000256" key="17">
    <source>
        <dbReference type="ARBA" id="ARBA00063956"/>
    </source>
</evidence>
<name>A0A210PPR5_MIZYE</name>
<dbReference type="Proteomes" id="UP000242188">
    <property type="component" value="Unassembled WGS sequence"/>
</dbReference>
<evidence type="ECO:0000313" key="20">
    <source>
        <dbReference type="EMBL" id="OWF38444.1"/>
    </source>
</evidence>
<keyword evidence="15" id="KW-0137">Centromere</keyword>
<evidence type="ECO:0000256" key="7">
    <source>
        <dbReference type="ARBA" id="ARBA00022816"/>
    </source>
</evidence>
<evidence type="ECO:0000256" key="13">
    <source>
        <dbReference type="ARBA" id="ARBA00023136"/>
    </source>
</evidence>
<keyword evidence="6" id="KW-0597">Phosphoprotein</keyword>
<accession>A0A210PPR5</accession>
<comment type="function">
    <text evidence="18">Functions as a component of the nuclear pore complex (NPC).</text>
</comment>
<comment type="similarity">
    <text evidence="2 18">Belongs to the nucleoporin Nup84/Nup107 family.</text>
</comment>
<dbReference type="Pfam" id="PF04121">
    <property type="entry name" value="Nup84_Nup100"/>
    <property type="match status" value="1"/>
</dbReference>
<dbReference type="GO" id="GO:0000973">
    <property type="term" value="P:post-transcriptional tethering of RNA polymerase II gene DNA at nuclear periphery"/>
    <property type="evidence" value="ECO:0007669"/>
    <property type="project" value="TreeGrafter"/>
</dbReference>
<dbReference type="FunFam" id="1.10.3450.20:FF:000001">
    <property type="entry name" value="Nuclear pore complex protein"/>
    <property type="match status" value="1"/>
</dbReference>
<evidence type="ECO:0000256" key="2">
    <source>
        <dbReference type="ARBA" id="ARBA00009510"/>
    </source>
</evidence>
<keyword evidence="8" id="KW-0995">Kinetochore</keyword>
<evidence type="ECO:0000256" key="4">
    <source>
        <dbReference type="ARBA" id="ARBA00022454"/>
    </source>
</evidence>
<evidence type="ECO:0000256" key="15">
    <source>
        <dbReference type="ARBA" id="ARBA00023328"/>
    </source>
</evidence>
<protein>
    <recommendedName>
        <fullName evidence="18">Nuclear pore complex protein</fullName>
    </recommendedName>
</protein>
<comment type="function">
    <text evidence="16">Plays a role in the nuclear pore complex (NPC) assembly and/or maintenance. Required for the assembly of peripheral proteins into the NPC. May anchor NUP62 to the NPC. Involved in nephrogenesis.</text>
</comment>
<keyword evidence="7" id="KW-0509">mRNA transport</keyword>
<dbReference type="Gene3D" id="1.20.190.50">
    <property type="match status" value="1"/>
</dbReference>
<dbReference type="GO" id="GO:0000776">
    <property type="term" value="C:kinetochore"/>
    <property type="evidence" value="ECO:0007669"/>
    <property type="project" value="UniProtKB-KW"/>
</dbReference>